<dbReference type="PANTHER" id="PTHR45786">
    <property type="entry name" value="DNA BINDING PROTEIN-LIKE"/>
    <property type="match status" value="1"/>
</dbReference>
<reference evidence="2 3" key="1">
    <citation type="submission" date="2016-04" db="EMBL/GenBank/DDBJ databases">
        <title>Genome analyses suggest a sexual origin of heterokaryosis in a supposedly ancient asexual fungus.</title>
        <authorList>
            <person name="Ropars J."/>
            <person name="Sedzielewska K."/>
            <person name="Noel J."/>
            <person name="Charron P."/>
            <person name="Farinelli L."/>
            <person name="Marton T."/>
            <person name="Kruger M."/>
            <person name="Pelin A."/>
            <person name="Brachmann A."/>
            <person name="Corradi N."/>
        </authorList>
    </citation>
    <scope>NUCLEOTIDE SEQUENCE [LARGE SCALE GENOMIC DNA]</scope>
    <source>
        <strain evidence="2 3">A5</strain>
    </source>
</reference>
<dbReference type="PANTHER" id="PTHR45786:SF74">
    <property type="entry name" value="ATP-DEPENDENT DNA HELICASE"/>
    <property type="match status" value="1"/>
</dbReference>
<organism evidence="2 3">
    <name type="scientific">Rhizophagus irregularis</name>
    <dbReference type="NCBI Taxonomy" id="588596"/>
    <lineage>
        <taxon>Eukaryota</taxon>
        <taxon>Fungi</taxon>
        <taxon>Fungi incertae sedis</taxon>
        <taxon>Mucoromycota</taxon>
        <taxon>Glomeromycotina</taxon>
        <taxon>Glomeromycetes</taxon>
        <taxon>Glomerales</taxon>
        <taxon>Glomeraceae</taxon>
        <taxon>Rhizophagus</taxon>
    </lineage>
</organism>
<dbReference type="AlphaFoldDB" id="A0A2N0PW62"/>
<comment type="caution">
    <text evidence="2">The sequence shown here is derived from an EMBL/GenBank/DDBJ whole genome shotgun (WGS) entry which is preliminary data.</text>
</comment>
<gene>
    <name evidence="2" type="ORF">RhiirA5_413543</name>
</gene>
<dbReference type="EMBL" id="LLXJ01000335">
    <property type="protein sequence ID" value="PKC11082.1"/>
    <property type="molecule type" value="Genomic_DNA"/>
</dbReference>
<name>A0A2N0PW62_9GLOM</name>
<protein>
    <recommendedName>
        <fullName evidence="1">Helitron helicase-like domain-containing protein</fullName>
    </recommendedName>
</protein>
<proteinExistence type="predicted"/>
<dbReference type="InterPro" id="IPR025476">
    <property type="entry name" value="Helitron_helicase-like"/>
</dbReference>
<dbReference type="VEuPathDB" id="FungiDB:RhiirA1_328245"/>
<evidence type="ECO:0000259" key="1">
    <source>
        <dbReference type="Pfam" id="PF14214"/>
    </source>
</evidence>
<evidence type="ECO:0000313" key="3">
    <source>
        <dbReference type="Proteomes" id="UP000232722"/>
    </source>
</evidence>
<sequence length="361" mass="42185">MIYSINNYCHHKHIKECGIYYIDKKNHFVRIRKSTYWCFCSNVGGQTTHLALHIRNTQTFYFETLSHYNKQQQIELISFDGIQTLLIGDLAQLPPVNGKQLFIINITKIFISIIYNTYGQLQHISELHDAYDPLQYPLLIPYGHEPESEISETESIISMDIDKEDKEMAQHAGVTLNFKNLLIGLDEPSSESNEIESDNEPEIVSIKKKRLFQQYLVDQYAKWESNQQNFIYMQQLYQDSMAIVREYEKPDLFITITCNPNWPKITNELLPNQKARYNVCVIEFQKRVLPHAHILMILLPEDEPKISEVFDKLVCAEIPDKNHQPLLFGNITSRNIIHRPCANLNPNPLRKIMEGQSEKEN</sequence>
<evidence type="ECO:0000313" key="2">
    <source>
        <dbReference type="EMBL" id="PKC11082.1"/>
    </source>
</evidence>
<reference evidence="2 3" key="2">
    <citation type="submission" date="2017-09" db="EMBL/GenBank/DDBJ databases">
        <title>Extensive intraspecific genome diversity in a model arbuscular mycorrhizal fungus.</title>
        <authorList>
            <person name="Chen E.C."/>
            <person name="Morin E."/>
            <person name="Beaudet D."/>
            <person name="Noel J."/>
            <person name="Ndikumana S."/>
            <person name="Charron P."/>
            <person name="St-Onge C."/>
            <person name="Giorgi J."/>
            <person name="Grigoriev I.V."/>
            <person name="Roux C."/>
            <person name="Martin F.M."/>
            <person name="Corradi N."/>
        </authorList>
    </citation>
    <scope>NUCLEOTIDE SEQUENCE [LARGE SCALE GENOMIC DNA]</scope>
    <source>
        <strain evidence="2 3">A5</strain>
    </source>
</reference>
<dbReference type="Pfam" id="PF14214">
    <property type="entry name" value="Helitron_like_N"/>
    <property type="match status" value="1"/>
</dbReference>
<accession>A0A2N0PW62</accession>
<dbReference type="Proteomes" id="UP000232722">
    <property type="component" value="Unassembled WGS sequence"/>
</dbReference>
<feature type="domain" description="Helitron helicase-like" evidence="1">
    <location>
        <begin position="232"/>
        <end position="275"/>
    </location>
</feature>